<dbReference type="Proteomes" id="UP000251558">
    <property type="component" value="Unassembled WGS sequence"/>
</dbReference>
<accession>A0A330H2Z0</accession>
<comment type="caution">
    <text evidence="1">The sequence shown here is derived from an EMBL/GenBank/DDBJ whole genome shotgun (WGS) entry which is preliminary data.</text>
</comment>
<dbReference type="AlphaFoldDB" id="A0A330H2Z0"/>
<evidence type="ECO:0008006" key="3">
    <source>
        <dbReference type="Google" id="ProtNLM"/>
    </source>
</evidence>
<dbReference type="RefSeq" id="WP_112101702.1">
    <property type="nucleotide sequence ID" value="NZ_QMBP01000031.1"/>
</dbReference>
<proteinExistence type="predicted"/>
<organism evidence="1 2">
    <name type="scientific">Mesorhizobium hawassense</name>
    <dbReference type="NCBI Taxonomy" id="1209954"/>
    <lineage>
        <taxon>Bacteria</taxon>
        <taxon>Pseudomonadati</taxon>
        <taxon>Pseudomonadota</taxon>
        <taxon>Alphaproteobacteria</taxon>
        <taxon>Hyphomicrobiales</taxon>
        <taxon>Phyllobacteriaceae</taxon>
        <taxon>Mesorhizobium</taxon>
    </lineage>
</organism>
<evidence type="ECO:0000313" key="1">
    <source>
        <dbReference type="EMBL" id="RAZ82941.1"/>
    </source>
</evidence>
<evidence type="ECO:0000313" key="2">
    <source>
        <dbReference type="Proteomes" id="UP000251558"/>
    </source>
</evidence>
<name>A0A330H2Z0_9HYPH</name>
<keyword evidence="2" id="KW-1185">Reference proteome</keyword>
<protein>
    <recommendedName>
        <fullName evidence="3">HEPN AbiU2-like domain-containing protein</fullName>
    </recommendedName>
</protein>
<reference evidence="1 2" key="1">
    <citation type="submission" date="2018-07" db="EMBL/GenBank/DDBJ databases">
        <title>Diversity of Mesorhizobium strains in Brazil.</title>
        <authorList>
            <person name="Helene L.C.F."/>
            <person name="Dall'Agnol R."/>
            <person name="Delamuta J.R.M."/>
            <person name="Hungria M."/>
        </authorList>
    </citation>
    <scope>NUCLEOTIDE SEQUENCE [LARGE SCALE GENOMIC DNA]</scope>
    <source>
        <strain evidence="1 2">AC99b</strain>
    </source>
</reference>
<dbReference type="OrthoDB" id="8230134at2"/>
<sequence>MNFQYSTEDCDVADEDRLKQYREKRAEWLYMLTGDPDHAVWKQITAMLWNDAVFRVANESRRLSRLGGYKSSARNWSIAQFMDQGFVAVQSLSIRRLMDKAASKPARQVISLRRVLDDIKVHRELITRENYVAYDGLPYDPEPGERAYIESFVKRGGDAHTQWLPTTGPQAWSVSQMVHERFDKLSGVTRDQRSRSDVIADDVFDKIEAMLTRSGWQDIAEFGNKFIAHAADAHSRSTLLDGQNGFSLDKLARCHEGICRAATAIYGPILWEGSSGLLPIPQFNHFDNLEAAWLLPQDIETLSAFWDAHVENVESWTEGDPLEEKPN</sequence>
<gene>
    <name evidence="1" type="ORF">DPM33_33880</name>
</gene>
<dbReference type="EMBL" id="QMBP01000031">
    <property type="protein sequence ID" value="RAZ82941.1"/>
    <property type="molecule type" value="Genomic_DNA"/>
</dbReference>